<evidence type="ECO:0000256" key="3">
    <source>
        <dbReference type="ARBA" id="ARBA00022912"/>
    </source>
</evidence>
<dbReference type="GO" id="GO:0005737">
    <property type="term" value="C:cytoplasm"/>
    <property type="evidence" value="ECO:0007669"/>
    <property type="project" value="TreeGrafter"/>
</dbReference>
<keyword evidence="6" id="KW-1185">Reference proteome</keyword>
<dbReference type="PANTHER" id="PTHR45983:SF1">
    <property type="entry name" value="TYROSINE-PROTEIN PHOSPHATASE NON-RECEPTOR TYPE 22"/>
    <property type="match status" value="1"/>
</dbReference>
<organism evidence="5 6">
    <name type="scientific">Crocodylus porosus</name>
    <name type="common">Saltwater crocodile</name>
    <name type="synonym">Estuarine crocodile</name>
    <dbReference type="NCBI Taxonomy" id="8502"/>
    <lineage>
        <taxon>Eukaryota</taxon>
        <taxon>Metazoa</taxon>
        <taxon>Chordata</taxon>
        <taxon>Craniata</taxon>
        <taxon>Vertebrata</taxon>
        <taxon>Euteleostomi</taxon>
        <taxon>Archelosauria</taxon>
        <taxon>Archosauria</taxon>
        <taxon>Crocodylia</taxon>
        <taxon>Longirostres</taxon>
        <taxon>Crocodylidae</taxon>
        <taxon>Crocodylus</taxon>
    </lineage>
</organism>
<evidence type="ECO:0000259" key="4">
    <source>
        <dbReference type="PROSITE" id="PS50055"/>
    </source>
</evidence>
<evidence type="ECO:0000313" key="6">
    <source>
        <dbReference type="Proteomes" id="UP000594220"/>
    </source>
</evidence>
<dbReference type="InterPro" id="IPR047170">
    <property type="entry name" value="PTN12/18/22"/>
</dbReference>
<dbReference type="InterPro" id="IPR000242">
    <property type="entry name" value="PTP_cat"/>
</dbReference>
<dbReference type="Ensembl" id="ENSCPRT00005025234.1">
    <property type="protein sequence ID" value="ENSCPRP00005021599.1"/>
    <property type="gene ID" value="ENSCPRG00005015024.1"/>
</dbReference>
<dbReference type="Gene3D" id="3.90.190.10">
    <property type="entry name" value="Protein tyrosine phosphatase superfamily"/>
    <property type="match status" value="1"/>
</dbReference>
<evidence type="ECO:0000256" key="2">
    <source>
        <dbReference type="ARBA" id="ARBA00022801"/>
    </source>
</evidence>
<keyword evidence="2" id="KW-0378">Hydrolase</keyword>
<dbReference type="GO" id="GO:0050852">
    <property type="term" value="P:T cell receptor signaling pathway"/>
    <property type="evidence" value="ECO:0007669"/>
    <property type="project" value="TreeGrafter"/>
</dbReference>
<dbReference type="Pfam" id="PF00102">
    <property type="entry name" value="Y_phosphatase"/>
    <property type="match status" value="1"/>
</dbReference>
<dbReference type="GO" id="GO:0005634">
    <property type="term" value="C:nucleus"/>
    <property type="evidence" value="ECO:0007669"/>
    <property type="project" value="TreeGrafter"/>
</dbReference>
<dbReference type="Proteomes" id="UP000594220">
    <property type="component" value="Unplaced"/>
</dbReference>
<dbReference type="PRINTS" id="PR00700">
    <property type="entry name" value="PRTYPHPHTASE"/>
</dbReference>
<dbReference type="SUPFAM" id="SSF52799">
    <property type="entry name" value="(Phosphotyrosine protein) phosphatases II"/>
    <property type="match status" value="1"/>
</dbReference>
<protein>
    <recommendedName>
        <fullName evidence="1">protein-tyrosine-phosphatase</fullName>
        <ecNumber evidence="1">3.1.3.48</ecNumber>
    </recommendedName>
</protein>
<dbReference type="AlphaFoldDB" id="A0A7M4FAS9"/>
<reference evidence="5" key="2">
    <citation type="submission" date="2025-09" db="UniProtKB">
        <authorList>
            <consortium name="Ensembl"/>
        </authorList>
    </citation>
    <scope>IDENTIFICATION</scope>
</reference>
<sequence>MACMEFEMGKKKCERYWAEEGGAPLQCGPFTVTCEVEDRKSEYVTRTLKVTLDNETRTLYHFHYKNWPDHDVPSSINPILELIWEMRCYQADDSIPICVHCR</sequence>
<accession>A0A7M4FAS9</accession>
<dbReference type="PROSITE" id="PS50055">
    <property type="entry name" value="TYR_PHOSPHATASE_PTP"/>
    <property type="match status" value="1"/>
</dbReference>
<dbReference type="GO" id="GO:0050868">
    <property type="term" value="P:negative regulation of T cell activation"/>
    <property type="evidence" value="ECO:0007669"/>
    <property type="project" value="TreeGrafter"/>
</dbReference>
<name>A0A7M4FAS9_CROPO</name>
<evidence type="ECO:0000256" key="1">
    <source>
        <dbReference type="ARBA" id="ARBA00013064"/>
    </source>
</evidence>
<dbReference type="OMA" id="CIHCRSE"/>
<reference evidence="5" key="1">
    <citation type="submission" date="2025-08" db="UniProtKB">
        <authorList>
            <consortium name="Ensembl"/>
        </authorList>
    </citation>
    <scope>IDENTIFICATION</scope>
</reference>
<dbReference type="GO" id="GO:0004726">
    <property type="term" value="F:non-membrane spanning protein tyrosine phosphatase activity"/>
    <property type="evidence" value="ECO:0007669"/>
    <property type="project" value="InterPro"/>
</dbReference>
<dbReference type="PANTHER" id="PTHR45983">
    <property type="entry name" value="TYROSINE PHOSPHATSE N18, PUTATIVE-RELATED"/>
    <property type="match status" value="1"/>
</dbReference>
<evidence type="ECO:0000313" key="5">
    <source>
        <dbReference type="Ensembl" id="ENSCPRP00005021599.1"/>
    </source>
</evidence>
<proteinExistence type="predicted"/>
<feature type="domain" description="Tyrosine-protein phosphatase" evidence="4">
    <location>
        <begin position="1"/>
        <end position="102"/>
    </location>
</feature>
<dbReference type="InterPro" id="IPR029021">
    <property type="entry name" value="Prot-tyrosine_phosphatase-like"/>
</dbReference>
<keyword evidence="3" id="KW-0904">Protein phosphatase</keyword>
<dbReference type="GeneTree" id="ENSGT00940000160958"/>
<dbReference type="EC" id="3.1.3.48" evidence="1"/>